<protein>
    <submittedName>
        <fullName evidence="2">Uncharacterized protein DUF4412</fullName>
    </submittedName>
</protein>
<name>A0A2P8EAJ7_9BACT</name>
<dbReference type="AlphaFoldDB" id="A0A2P8EAJ7"/>
<feature type="domain" description="DUF4412" evidence="1">
    <location>
        <begin position="117"/>
        <end position="240"/>
    </location>
</feature>
<accession>A0A2P8EAJ7</accession>
<evidence type="ECO:0000313" key="3">
    <source>
        <dbReference type="Proteomes" id="UP000240708"/>
    </source>
</evidence>
<dbReference type="EMBL" id="PYGF01000002">
    <property type="protein sequence ID" value="PSL06496.1"/>
    <property type="molecule type" value="Genomic_DNA"/>
</dbReference>
<dbReference type="OrthoDB" id="1524221at2"/>
<dbReference type="Pfam" id="PF14371">
    <property type="entry name" value="DUF4412"/>
    <property type="match status" value="1"/>
</dbReference>
<evidence type="ECO:0000313" key="2">
    <source>
        <dbReference type="EMBL" id="PSL06496.1"/>
    </source>
</evidence>
<proteinExistence type="predicted"/>
<keyword evidence="3" id="KW-1185">Reference proteome</keyword>
<sequence>MKIQSLLCTLIFVTISISSEAQFLDRVKKAAERGVSKAVEKRIEAEAEKIAQRQLEKVFMGIYGPEGLPGMDIEKILSGIHADVPIGDQYDFTGYSTMLLTGLDEKGKPIEPMNLKSFFSDSDWVIGMEIEIKEKEKKDGTSVIIYDLERNASIILFDNEGQKSRLAYGYDFDKMASGMEKSSDEMNDERALNFIKTGKSKTILGYTCDEYQSEDEAGISSIWITELAVGNKSGFWEENNPVLAARMKNQNRKQFNHLPQGGMLELDYKSKKDKSEIQMTVTEINENSHQSFLMSDYQNVFTGNQ</sequence>
<evidence type="ECO:0000259" key="1">
    <source>
        <dbReference type="Pfam" id="PF14371"/>
    </source>
</evidence>
<dbReference type="Proteomes" id="UP000240708">
    <property type="component" value="Unassembled WGS sequence"/>
</dbReference>
<dbReference type="InterPro" id="IPR025524">
    <property type="entry name" value="DUF4412"/>
</dbReference>
<organism evidence="2 3">
    <name type="scientific">Cecembia rubra</name>
    <dbReference type="NCBI Taxonomy" id="1485585"/>
    <lineage>
        <taxon>Bacteria</taxon>
        <taxon>Pseudomonadati</taxon>
        <taxon>Bacteroidota</taxon>
        <taxon>Cytophagia</taxon>
        <taxon>Cytophagales</taxon>
        <taxon>Cyclobacteriaceae</taxon>
        <taxon>Cecembia</taxon>
    </lineage>
</organism>
<gene>
    <name evidence="2" type="ORF">CLV48_102312</name>
</gene>
<comment type="caution">
    <text evidence="2">The sequence shown here is derived from an EMBL/GenBank/DDBJ whole genome shotgun (WGS) entry which is preliminary data.</text>
</comment>
<dbReference type="RefSeq" id="WP_106566421.1">
    <property type="nucleotide sequence ID" value="NZ_JAUVYL010000006.1"/>
</dbReference>
<reference evidence="2 3" key="1">
    <citation type="submission" date="2018-03" db="EMBL/GenBank/DDBJ databases">
        <title>Genomic Encyclopedia of Archaeal and Bacterial Type Strains, Phase II (KMG-II): from individual species to whole genera.</title>
        <authorList>
            <person name="Goeker M."/>
        </authorList>
    </citation>
    <scope>NUCLEOTIDE SEQUENCE [LARGE SCALE GENOMIC DNA]</scope>
    <source>
        <strain evidence="2 3">DSM 28057</strain>
    </source>
</reference>